<evidence type="ECO:0008006" key="4">
    <source>
        <dbReference type="Google" id="ProtNLM"/>
    </source>
</evidence>
<dbReference type="STRING" id="1801726.A3H02_01575"/>
<comment type="caution">
    <text evidence="2">The sequence shown here is derived from an EMBL/GenBank/DDBJ whole genome shotgun (WGS) entry which is preliminary data.</text>
</comment>
<keyword evidence="1" id="KW-1133">Transmembrane helix</keyword>
<protein>
    <recommendedName>
        <fullName evidence="4">Fimbrial assembly protein</fullName>
    </recommendedName>
</protein>
<dbReference type="Proteomes" id="UP000176787">
    <property type="component" value="Unassembled WGS sequence"/>
</dbReference>
<keyword evidence="1" id="KW-0472">Membrane</keyword>
<proteinExistence type="predicted"/>
<gene>
    <name evidence="2" type="ORF">A3H02_01575</name>
</gene>
<organism evidence="2 3">
    <name type="scientific">Candidatus Niyogibacteria bacterium RIFCSPLOWO2_12_FULL_41_13</name>
    <dbReference type="NCBI Taxonomy" id="1801726"/>
    <lineage>
        <taxon>Bacteria</taxon>
        <taxon>Candidatus Niyogiibacteriota</taxon>
    </lineage>
</organism>
<dbReference type="EMBL" id="MHMS01000022">
    <property type="protein sequence ID" value="OGZ31736.1"/>
    <property type="molecule type" value="Genomic_DNA"/>
</dbReference>
<keyword evidence="1" id="KW-0812">Transmembrane</keyword>
<name>A0A1G2F0X6_9BACT</name>
<evidence type="ECO:0000313" key="2">
    <source>
        <dbReference type="EMBL" id="OGZ31736.1"/>
    </source>
</evidence>
<feature type="transmembrane region" description="Helical" evidence="1">
    <location>
        <begin position="21"/>
        <end position="47"/>
    </location>
</feature>
<sequence>MINIISKEHKKIIEKERVRRFILVFGIFLFSFLIFSIILSIPFVVYLNEQQKEIKRTIEAFKAGSIFKEIRDIEKEIQDFNQKLISFQDNQNNALNLSFFLAEILEQKPDSLKIETISFGNSNKIPRITIRGRSPSRSEFLKFVAALNGISSIKNVYSPIANILREKDFEFNLVAEFK</sequence>
<evidence type="ECO:0000313" key="3">
    <source>
        <dbReference type="Proteomes" id="UP000176787"/>
    </source>
</evidence>
<dbReference type="AlphaFoldDB" id="A0A1G2F0X6"/>
<accession>A0A1G2F0X6</accession>
<reference evidence="2 3" key="1">
    <citation type="journal article" date="2016" name="Nat. Commun.">
        <title>Thousands of microbial genomes shed light on interconnected biogeochemical processes in an aquifer system.</title>
        <authorList>
            <person name="Anantharaman K."/>
            <person name="Brown C.T."/>
            <person name="Hug L.A."/>
            <person name="Sharon I."/>
            <person name="Castelle C.J."/>
            <person name="Probst A.J."/>
            <person name="Thomas B.C."/>
            <person name="Singh A."/>
            <person name="Wilkins M.J."/>
            <person name="Karaoz U."/>
            <person name="Brodie E.L."/>
            <person name="Williams K.H."/>
            <person name="Hubbard S.S."/>
            <person name="Banfield J.F."/>
        </authorList>
    </citation>
    <scope>NUCLEOTIDE SEQUENCE [LARGE SCALE GENOMIC DNA]</scope>
</reference>
<evidence type="ECO:0000256" key="1">
    <source>
        <dbReference type="SAM" id="Phobius"/>
    </source>
</evidence>